<dbReference type="FunFam" id="3.20.20.80:FF:000020">
    <property type="entry name" value="Beta-glucosidase 12"/>
    <property type="match status" value="1"/>
</dbReference>
<dbReference type="Gene3D" id="3.20.20.80">
    <property type="entry name" value="Glycosidases"/>
    <property type="match status" value="2"/>
</dbReference>
<dbReference type="AlphaFoldDB" id="A0A5A7UK08"/>
<reference evidence="5 6" key="1">
    <citation type="submission" date="2019-08" db="EMBL/GenBank/DDBJ databases">
        <title>Draft genome sequences of two oriental melons (Cucumis melo L. var makuwa).</title>
        <authorList>
            <person name="Kwon S.-Y."/>
        </authorList>
    </citation>
    <scope>NUCLEOTIDE SEQUENCE [LARGE SCALE GENOMIC DNA]</scope>
    <source>
        <strain evidence="6">cv. SW 3</strain>
        <tissue evidence="5">Leaf</tissue>
    </source>
</reference>
<dbReference type="SUPFAM" id="SSF51445">
    <property type="entry name" value="(Trans)glycosidases"/>
    <property type="match status" value="2"/>
</dbReference>
<dbReference type="PANTHER" id="PTHR10353:SF137">
    <property type="entry name" value="MYROSINASE 3-RELATED"/>
    <property type="match status" value="1"/>
</dbReference>
<dbReference type="FunFam" id="3.20.20.80:FF:000022">
    <property type="entry name" value="Beta-glucosidase 11"/>
    <property type="match status" value="1"/>
</dbReference>
<dbReference type="EMBL" id="SSTE01009109">
    <property type="protein sequence ID" value="KAA0053851.1"/>
    <property type="molecule type" value="Genomic_DNA"/>
</dbReference>
<dbReference type="PANTHER" id="PTHR10353">
    <property type="entry name" value="GLYCOSYL HYDROLASE"/>
    <property type="match status" value="1"/>
</dbReference>
<name>A0A5A7UK08_CUCMM</name>
<dbReference type="PRINTS" id="PR00131">
    <property type="entry name" value="GLHYDRLASE1"/>
</dbReference>
<dbReference type="GO" id="GO:0005975">
    <property type="term" value="P:carbohydrate metabolic process"/>
    <property type="evidence" value="ECO:0007669"/>
    <property type="project" value="InterPro"/>
</dbReference>
<dbReference type="GO" id="GO:0008422">
    <property type="term" value="F:beta-glucosidase activity"/>
    <property type="evidence" value="ECO:0007669"/>
    <property type="project" value="TreeGrafter"/>
</dbReference>
<proteinExistence type="inferred from homology"/>
<dbReference type="InterPro" id="IPR017853">
    <property type="entry name" value="GH"/>
</dbReference>
<keyword evidence="2" id="KW-0378">Hydrolase</keyword>
<dbReference type="InterPro" id="IPR033132">
    <property type="entry name" value="GH_1_N_CS"/>
</dbReference>
<accession>A0A5A7UK08</accession>
<sequence>MDSVKRRCFPQDFVFGTASSAYQFEGAASTDGKGPSIWDTFTHKHPEKIEDGSNGDVAADSYNRYKEDVAIMKEMGFDAYRFSIAWSRILPNGKLSGGVNEKGIEYYNNLINEVIANGIEPYVTLFHWDLPQSLQDEYQGFMSDQIINDFQDYTELCFKEFGDRVKHWITLNEPYIFILQSYVRGEFAPCSCHSQHSFDSIKGDCGNEPYIVGHNQILAHAVVVKLYKTKYQEDVAIMKQMGFNAYRFSISWPRILPNGKLSGGVNEKGIEYYNNLINELVANDIEPFVTLFQFDLPQSLQDEYQGFLSDQIINDFQDYAELCFKNFGDRVKYWVTLNEPYIFNLMSYVETGKFAPCRSSAEHAFDILRGGSEATEPYIATHNQILAHAAAVKVYRTKYQEQQKGEIGMVLVGDWYVPYSDSEEDQRATSRALDFTYGWFLHPLVYGDYPSIMRSVVKERLPKFTEEETILIRESFDFIGFNYFTSYYAKDSSSEAIPNTQNPTYLTDLGPITITHERDGVLIGPKVDESSWLASYPQGLKDALIYLKNNYKNPKIYITEIGSIDCDSPQIDELINDEDRIKYHQHHLYYLNQAIKDGVRVKGYFVWSLLDNFEWSMGYSHRFGLHYIDFNSNNLERIPKASAKWFQNFLKGLEDVKQD</sequence>
<evidence type="ECO:0000256" key="1">
    <source>
        <dbReference type="ARBA" id="ARBA00010838"/>
    </source>
</evidence>
<gene>
    <name evidence="5" type="ORF">E6C27_scaffold135G002420</name>
</gene>
<organism evidence="5 6">
    <name type="scientific">Cucumis melo var. makuwa</name>
    <name type="common">Oriental melon</name>
    <dbReference type="NCBI Taxonomy" id="1194695"/>
    <lineage>
        <taxon>Eukaryota</taxon>
        <taxon>Viridiplantae</taxon>
        <taxon>Streptophyta</taxon>
        <taxon>Embryophyta</taxon>
        <taxon>Tracheophyta</taxon>
        <taxon>Spermatophyta</taxon>
        <taxon>Magnoliopsida</taxon>
        <taxon>eudicotyledons</taxon>
        <taxon>Gunneridae</taxon>
        <taxon>Pentapetalae</taxon>
        <taxon>rosids</taxon>
        <taxon>fabids</taxon>
        <taxon>Cucurbitales</taxon>
        <taxon>Cucurbitaceae</taxon>
        <taxon>Benincaseae</taxon>
        <taxon>Cucumis</taxon>
    </lineage>
</organism>
<evidence type="ECO:0000256" key="3">
    <source>
        <dbReference type="ARBA" id="ARBA00023295"/>
    </source>
</evidence>
<dbReference type="Proteomes" id="UP000321393">
    <property type="component" value="Unassembled WGS sequence"/>
</dbReference>
<dbReference type="PROSITE" id="PS00653">
    <property type="entry name" value="GLYCOSYL_HYDROL_F1_2"/>
    <property type="match status" value="1"/>
</dbReference>
<evidence type="ECO:0000313" key="6">
    <source>
        <dbReference type="Proteomes" id="UP000321393"/>
    </source>
</evidence>
<comment type="similarity">
    <text evidence="1 4">Belongs to the glycosyl hydrolase 1 family.</text>
</comment>
<comment type="caution">
    <text evidence="5">The sequence shown here is derived from an EMBL/GenBank/DDBJ whole genome shotgun (WGS) entry which is preliminary data.</text>
</comment>
<keyword evidence="3" id="KW-0326">Glycosidase</keyword>
<evidence type="ECO:0000256" key="4">
    <source>
        <dbReference type="RuleBase" id="RU003690"/>
    </source>
</evidence>
<dbReference type="InterPro" id="IPR001360">
    <property type="entry name" value="Glyco_hydro_1"/>
</dbReference>
<dbReference type="OrthoDB" id="65569at2759"/>
<protein>
    <submittedName>
        <fullName evidence="5">Beta-glucosidase 24-like isoform X1</fullName>
    </submittedName>
</protein>
<evidence type="ECO:0000313" key="5">
    <source>
        <dbReference type="EMBL" id="KAA0053851.1"/>
    </source>
</evidence>
<evidence type="ECO:0000256" key="2">
    <source>
        <dbReference type="ARBA" id="ARBA00022801"/>
    </source>
</evidence>
<dbReference type="Pfam" id="PF00232">
    <property type="entry name" value="Glyco_hydro_1"/>
    <property type="match status" value="1"/>
</dbReference>